<dbReference type="InterPro" id="IPR027395">
    <property type="entry name" value="WH_DNA-bd_dom"/>
</dbReference>
<dbReference type="PROSITE" id="PS50995">
    <property type="entry name" value="HTH_MARR_2"/>
    <property type="match status" value="1"/>
</dbReference>
<evidence type="ECO:0000256" key="1">
    <source>
        <dbReference type="ARBA" id="ARBA00023015"/>
    </source>
</evidence>
<keyword evidence="3" id="KW-0804">Transcription</keyword>
<feature type="domain" description="HTH marR-type" evidence="4">
    <location>
        <begin position="1"/>
        <end position="132"/>
    </location>
</feature>
<dbReference type="OMA" id="HRDDEIN"/>
<dbReference type="EMBL" id="VKID01000001">
    <property type="protein sequence ID" value="TRX99909.1"/>
    <property type="molecule type" value="Genomic_DNA"/>
</dbReference>
<keyword evidence="1" id="KW-0805">Transcription regulation</keyword>
<dbReference type="PANTHER" id="PTHR42756:SF1">
    <property type="entry name" value="TRANSCRIPTIONAL REPRESSOR OF EMRAB OPERON"/>
    <property type="match status" value="1"/>
</dbReference>
<gene>
    <name evidence="5" type="ORF">FNV44_02395</name>
</gene>
<dbReference type="PANTHER" id="PTHR42756">
    <property type="entry name" value="TRANSCRIPTIONAL REGULATOR, MARR"/>
    <property type="match status" value="1"/>
</dbReference>
<comment type="caution">
    <text evidence="5">The sequence shown here is derived from an EMBL/GenBank/DDBJ whole genome shotgun (WGS) entry which is preliminary data.</text>
</comment>
<evidence type="ECO:0000313" key="6">
    <source>
        <dbReference type="Proteomes" id="UP000315938"/>
    </source>
</evidence>
<dbReference type="GO" id="GO:0003677">
    <property type="term" value="F:DNA binding"/>
    <property type="evidence" value="ECO:0007669"/>
    <property type="project" value="UniProtKB-KW"/>
</dbReference>
<dbReference type="PRINTS" id="PR00598">
    <property type="entry name" value="HTHMARR"/>
</dbReference>
<name>A0A553II84_ACHLA</name>
<evidence type="ECO:0000256" key="2">
    <source>
        <dbReference type="ARBA" id="ARBA00023125"/>
    </source>
</evidence>
<reference evidence="5 6" key="1">
    <citation type="submission" date="2019-07" db="EMBL/GenBank/DDBJ databases">
        <title>Genome sequence of Acholeplasma laidlawii strain with increased resistance to erythromycin.</title>
        <authorList>
            <person name="Medvedeva E.S."/>
            <person name="Baranova N.B."/>
            <person name="Siniagina M.N."/>
            <person name="Mouzykantov A."/>
            <person name="Chernova O.A."/>
            <person name="Chernov V.M."/>
        </authorList>
    </citation>
    <scope>NUCLEOTIDE SEQUENCE [LARGE SCALE GENOMIC DNA]</scope>
    <source>
        <strain evidence="5 6">PG8REry</strain>
    </source>
</reference>
<dbReference type="GO" id="GO:0003700">
    <property type="term" value="F:DNA-binding transcription factor activity"/>
    <property type="evidence" value="ECO:0007669"/>
    <property type="project" value="InterPro"/>
</dbReference>
<sequence length="140" mass="16113">MKETKEVFLKQLQTISKLDMMKHLTPFLYGEDAMLLKLYVNEATTPKLMAETLGITKGRVTALMNSLRKKDYISVIVNKEDARSYNLELTPKGSSYIEGRFNFISNYFDTLLDYIGLEESKALIMLLEVVIDKVKTFEVK</sequence>
<dbReference type="RefSeq" id="WP_012242589.1">
    <property type="nucleotide sequence ID" value="NZ_CP103951.1"/>
</dbReference>
<dbReference type="InterPro" id="IPR036388">
    <property type="entry name" value="WH-like_DNA-bd_sf"/>
</dbReference>
<dbReference type="Gene3D" id="1.10.10.10">
    <property type="entry name" value="Winged helix-like DNA-binding domain superfamily/Winged helix DNA-binding domain"/>
    <property type="match status" value="1"/>
</dbReference>
<proteinExistence type="predicted"/>
<evidence type="ECO:0000259" key="4">
    <source>
        <dbReference type="PROSITE" id="PS50995"/>
    </source>
</evidence>
<accession>A0A553II84</accession>
<dbReference type="InterPro" id="IPR036390">
    <property type="entry name" value="WH_DNA-bd_sf"/>
</dbReference>
<protein>
    <submittedName>
        <fullName evidence="5">Winged helix-turn-helix transcriptional regulator</fullName>
    </submittedName>
</protein>
<evidence type="ECO:0000256" key="3">
    <source>
        <dbReference type="ARBA" id="ARBA00023163"/>
    </source>
</evidence>
<organism evidence="5 6">
    <name type="scientific">Acholeplasma laidlawii</name>
    <dbReference type="NCBI Taxonomy" id="2148"/>
    <lineage>
        <taxon>Bacteria</taxon>
        <taxon>Bacillati</taxon>
        <taxon>Mycoplasmatota</taxon>
        <taxon>Mollicutes</taxon>
        <taxon>Acholeplasmatales</taxon>
        <taxon>Acholeplasmataceae</taxon>
        <taxon>Acholeplasma</taxon>
    </lineage>
</organism>
<dbReference type="SMART" id="SM00347">
    <property type="entry name" value="HTH_MARR"/>
    <property type="match status" value="1"/>
</dbReference>
<keyword evidence="2" id="KW-0238">DNA-binding</keyword>
<dbReference type="AlphaFoldDB" id="A0A553II84"/>
<evidence type="ECO:0000313" key="5">
    <source>
        <dbReference type="EMBL" id="TRX99909.1"/>
    </source>
</evidence>
<dbReference type="GeneID" id="41338812"/>
<dbReference type="Pfam" id="PF13601">
    <property type="entry name" value="HTH_34"/>
    <property type="match status" value="1"/>
</dbReference>
<dbReference type="Proteomes" id="UP000315938">
    <property type="component" value="Unassembled WGS sequence"/>
</dbReference>
<dbReference type="InterPro" id="IPR000835">
    <property type="entry name" value="HTH_MarR-typ"/>
</dbReference>
<dbReference type="SUPFAM" id="SSF46785">
    <property type="entry name" value="Winged helix' DNA-binding domain"/>
    <property type="match status" value="1"/>
</dbReference>